<dbReference type="EMBL" id="BMAO01026353">
    <property type="protein sequence ID" value="GFR08946.1"/>
    <property type="molecule type" value="Genomic_DNA"/>
</dbReference>
<sequence length="97" mass="11524">MLRFQYCFLTYDKNLVLQAENFDIDDESCSGHSVELNRWEPHELIAGKTEEKGGLLRHQRKENILNIIVTCHEKWMLYSKEGGQHPGNHQVWLRDER</sequence>
<evidence type="ECO:0000313" key="2">
    <source>
        <dbReference type="Proteomes" id="UP000887116"/>
    </source>
</evidence>
<evidence type="ECO:0000313" key="1">
    <source>
        <dbReference type="EMBL" id="GFR08946.1"/>
    </source>
</evidence>
<organism evidence="1 2">
    <name type="scientific">Trichonephila clavata</name>
    <name type="common">Joro spider</name>
    <name type="synonym">Nephila clavata</name>
    <dbReference type="NCBI Taxonomy" id="2740835"/>
    <lineage>
        <taxon>Eukaryota</taxon>
        <taxon>Metazoa</taxon>
        <taxon>Ecdysozoa</taxon>
        <taxon>Arthropoda</taxon>
        <taxon>Chelicerata</taxon>
        <taxon>Arachnida</taxon>
        <taxon>Araneae</taxon>
        <taxon>Araneomorphae</taxon>
        <taxon>Entelegynae</taxon>
        <taxon>Araneoidea</taxon>
        <taxon>Nephilidae</taxon>
        <taxon>Trichonephila</taxon>
    </lineage>
</organism>
<comment type="caution">
    <text evidence="1">The sequence shown here is derived from an EMBL/GenBank/DDBJ whole genome shotgun (WGS) entry which is preliminary data.</text>
</comment>
<dbReference type="Proteomes" id="UP000887116">
    <property type="component" value="Unassembled WGS sequence"/>
</dbReference>
<gene>
    <name evidence="1" type="ORF">TNCT_491891</name>
</gene>
<accession>A0A8X6JJF6</accession>
<protein>
    <submittedName>
        <fullName evidence="1">Uncharacterized protein</fullName>
    </submittedName>
</protein>
<keyword evidence="2" id="KW-1185">Reference proteome</keyword>
<proteinExistence type="predicted"/>
<reference evidence="1" key="1">
    <citation type="submission" date="2020-07" db="EMBL/GenBank/DDBJ databases">
        <title>Multicomponent nature underlies the extraordinary mechanical properties of spider dragline silk.</title>
        <authorList>
            <person name="Kono N."/>
            <person name="Nakamura H."/>
            <person name="Mori M."/>
            <person name="Yoshida Y."/>
            <person name="Ohtoshi R."/>
            <person name="Malay A.D."/>
            <person name="Moran D.A.P."/>
            <person name="Tomita M."/>
            <person name="Numata K."/>
            <person name="Arakawa K."/>
        </authorList>
    </citation>
    <scope>NUCLEOTIDE SEQUENCE</scope>
</reference>
<dbReference type="AlphaFoldDB" id="A0A8X6JJF6"/>
<name>A0A8X6JJF6_TRICU</name>